<gene>
    <name evidence="1" type="primary">ydcN</name>
    <name evidence="1" type="ORF">NCTC12126_00330</name>
</gene>
<name>A0A484WCE8_9ENTR</name>
<protein>
    <submittedName>
        <fullName evidence="1">Transcriptional Regulator</fullName>
    </submittedName>
</protein>
<organism evidence="1 2">
    <name type="scientific">Enterobacter cancerogenus</name>
    <dbReference type="NCBI Taxonomy" id="69218"/>
    <lineage>
        <taxon>Bacteria</taxon>
        <taxon>Pseudomonadati</taxon>
        <taxon>Pseudomonadota</taxon>
        <taxon>Gammaproteobacteria</taxon>
        <taxon>Enterobacterales</taxon>
        <taxon>Enterobacteriaceae</taxon>
        <taxon>Enterobacter</taxon>
        <taxon>Enterobacter cloacae complex</taxon>
    </lineage>
</organism>
<proteinExistence type="predicted"/>
<evidence type="ECO:0000313" key="1">
    <source>
        <dbReference type="EMBL" id="VFS08759.1"/>
    </source>
</evidence>
<dbReference type="EMBL" id="CAADIW010000003">
    <property type="protein sequence ID" value="VFS08759.1"/>
    <property type="molecule type" value="Genomic_DNA"/>
</dbReference>
<evidence type="ECO:0000313" key="2">
    <source>
        <dbReference type="Proteomes" id="UP000351155"/>
    </source>
</evidence>
<dbReference type="Proteomes" id="UP000351155">
    <property type="component" value="Unassembled WGS sequence"/>
</dbReference>
<dbReference type="AlphaFoldDB" id="A0A484WCE8"/>
<reference evidence="1 2" key="1">
    <citation type="submission" date="2019-03" db="EMBL/GenBank/DDBJ databases">
        <authorList>
            <consortium name="Pathogen Informatics"/>
        </authorList>
    </citation>
    <scope>NUCLEOTIDE SEQUENCE [LARGE SCALE GENOMIC DNA]</scope>
    <source>
        <strain evidence="1 2">NCTC12126</strain>
    </source>
</reference>
<accession>A0A484WCE8</accession>
<sequence>MKYRVVLLQFQQLDLSRCARHQLLQVAVGASVVAKTEAAHGYASQGNTVLRFTMTVAEFHR</sequence>